<dbReference type="InterPro" id="IPR002259">
    <property type="entry name" value="Eqnu_transpt"/>
</dbReference>
<dbReference type="PRINTS" id="PR01130">
    <property type="entry name" value="DERENTRNSPRT"/>
</dbReference>
<evidence type="ECO:0000256" key="7">
    <source>
        <dbReference type="SAM" id="MobiDB-lite"/>
    </source>
</evidence>
<feature type="transmembrane region" description="Helical" evidence="8">
    <location>
        <begin position="152"/>
        <end position="182"/>
    </location>
</feature>
<dbReference type="SUPFAM" id="SSF103473">
    <property type="entry name" value="MFS general substrate transporter"/>
    <property type="match status" value="1"/>
</dbReference>
<feature type="transmembrane region" description="Helical" evidence="8">
    <location>
        <begin position="231"/>
        <end position="253"/>
    </location>
</feature>
<evidence type="ECO:0000256" key="4">
    <source>
        <dbReference type="ARBA" id="ARBA00022692"/>
    </source>
</evidence>
<feature type="transmembrane region" description="Helical" evidence="8">
    <location>
        <begin position="127"/>
        <end position="146"/>
    </location>
</feature>
<evidence type="ECO:0000313" key="9">
    <source>
        <dbReference type="EMBL" id="KAH8106313.1"/>
    </source>
</evidence>
<keyword evidence="10" id="KW-1185">Reference proteome</keyword>
<evidence type="ECO:0000256" key="1">
    <source>
        <dbReference type="ARBA" id="ARBA00004141"/>
    </source>
</evidence>
<dbReference type="GO" id="GO:0000329">
    <property type="term" value="C:fungal-type vacuole membrane"/>
    <property type="evidence" value="ECO:0007669"/>
    <property type="project" value="TreeGrafter"/>
</dbReference>
<evidence type="ECO:0000256" key="6">
    <source>
        <dbReference type="ARBA" id="ARBA00023136"/>
    </source>
</evidence>
<feature type="transmembrane region" description="Helical" evidence="8">
    <location>
        <begin position="462"/>
        <end position="485"/>
    </location>
</feature>
<dbReference type="Pfam" id="PF01733">
    <property type="entry name" value="Nucleoside_tran"/>
    <property type="match status" value="1"/>
</dbReference>
<dbReference type="EMBL" id="JAEVFJ010000003">
    <property type="protein sequence ID" value="KAH8106313.1"/>
    <property type="molecule type" value="Genomic_DNA"/>
</dbReference>
<organism evidence="9 10">
    <name type="scientific">Cristinia sonorae</name>
    <dbReference type="NCBI Taxonomy" id="1940300"/>
    <lineage>
        <taxon>Eukaryota</taxon>
        <taxon>Fungi</taxon>
        <taxon>Dikarya</taxon>
        <taxon>Basidiomycota</taxon>
        <taxon>Agaricomycotina</taxon>
        <taxon>Agaricomycetes</taxon>
        <taxon>Agaricomycetidae</taxon>
        <taxon>Agaricales</taxon>
        <taxon>Pleurotineae</taxon>
        <taxon>Stephanosporaceae</taxon>
        <taxon>Cristinia</taxon>
    </lineage>
</organism>
<dbReference type="InterPro" id="IPR036259">
    <property type="entry name" value="MFS_trans_sf"/>
</dbReference>
<evidence type="ECO:0000313" key="10">
    <source>
        <dbReference type="Proteomes" id="UP000813824"/>
    </source>
</evidence>
<dbReference type="PANTHER" id="PTHR10332">
    <property type="entry name" value="EQUILIBRATIVE NUCLEOSIDE TRANSPORTER"/>
    <property type="match status" value="1"/>
</dbReference>
<comment type="subcellular location">
    <subcellularLocation>
        <location evidence="1">Membrane</location>
        <topology evidence="1">Multi-pass membrane protein</topology>
    </subcellularLocation>
</comment>
<comment type="caution">
    <text evidence="9">The sequence shown here is derived from an EMBL/GenBank/DDBJ whole genome shotgun (WGS) entry which is preliminary data.</text>
</comment>
<accession>A0A8K0XTY5</accession>
<evidence type="ECO:0000256" key="3">
    <source>
        <dbReference type="ARBA" id="ARBA00022448"/>
    </source>
</evidence>
<dbReference type="GO" id="GO:0034257">
    <property type="term" value="F:nicotinamide riboside transmembrane transporter activity"/>
    <property type="evidence" value="ECO:0007669"/>
    <property type="project" value="TreeGrafter"/>
</dbReference>
<feature type="region of interest" description="Disordered" evidence="7">
    <location>
        <begin position="1"/>
        <end position="22"/>
    </location>
</feature>
<dbReference type="Proteomes" id="UP000813824">
    <property type="component" value="Unassembled WGS sequence"/>
</dbReference>
<keyword evidence="5 8" id="KW-1133">Transmembrane helix</keyword>
<evidence type="ECO:0000256" key="5">
    <source>
        <dbReference type="ARBA" id="ARBA00022989"/>
    </source>
</evidence>
<keyword evidence="6 8" id="KW-0472">Membrane</keyword>
<keyword evidence="4 8" id="KW-0812">Transmembrane</keyword>
<proteinExistence type="inferred from homology"/>
<dbReference type="PANTHER" id="PTHR10332:SF88">
    <property type="entry name" value="EQUILIBRATIVE NUCLEOSIDE TRANSPORTER 1, ISOFORM A"/>
    <property type="match status" value="1"/>
</dbReference>
<dbReference type="GO" id="GO:0015205">
    <property type="term" value="F:nucleobase transmembrane transporter activity"/>
    <property type="evidence" value="ECO:0007669"/>
    <property type="project" value="TreeGrafter"/>
</dbReference>
<evidence type="ECO:0000256" key="8">
    <source>
        <dbReference type="SAM" id="Phobius"/>
    </source>
</evidence>
<name>A0A8K0XTY5_9AGAR</name>
<feature type="transmembrane region" description="Helical" evidence="8">
    <location>
        <begin position="420"/>
        <end position="441"/>
    </location>
</feature>
<feature type="transmembrane region" description="Helical" evidence="8">
    <location>
        <begin position="384"/>
        <end position="400"/>
    </location>
</feature>
<sequence>MDSGAGYQSLPQAPTDPNDHTNTTLLRRSLELEDDEELLAESIITQEVQSTADSRIRWVHFVLGCAVLLPWNAIITATPFFLSRLEGSSLKSTFSSYLSTSFTISNFIFLAHATATSDQATTARRTLLSILTLTVLTFMFTVSTFITTSPGIYFAFVILNGVAQAAAGSYLQTSVIAVASLFGPTAMQALFSGQAAVGVAVSAIQVISSAASVGTTATAEQLAESKPEERSAFIFFGISTIFLLFSAAAHAWLIRLPSYKAVVGQFSHIRHRSRGETGASLEDSILSVTSLLSTTGPKVDSAQRRTQIIRVAKSNIVYNLAVAYVFVITLSVFPPITISIVPTNPATHPLLFSAVHFLVFNVGDFTGRTICSYPRLLVWSSRRLSVFSFARTLFIPIFLLCNIQRGGSSTAAPAFINSDIIYMLILLTFGATNGYVSTLLMMSASSVEHNPYLRGRVEDVDVAATVASFFLIGGLALGSFASFAVRAAICDCNPFRD</sequence>
<dbReference type="GO" id="GO:0005886">
    <property type="term" value="C:plasma membrane"/>
    <property type="evidence" value="ECO:0007669"/>
    <property type="project" value="TreeGrafter"/>
</dbReference>
<feature type="transmembrane region" description="Helical" evidence="8">
    <location>
        <begin position="94"/>
        <end position="115"/>
    </location>
</feature>
<reference evidence="9" key="1">
    <citation type="journal article" date="2021" name="New Phytol.">
        <title>Evolutionary innovations through gain and loss of genes in the ectomycorrhizal Boletales.</title>
        <authorList>
            <person name="Wu G."/>
            <person name="Miyauchi S."/>
            <person name="Morin E."/>
            <person name="Kuo A."/>
            <person name="Drula E."/>
            <person name="Varga T."/>
            <person name="Kohler A."/>
            <person name="Feng B."/>
            <person name="Cao Y."/>
            <person name="Lipzen A."/>
            <person name="Daum C."/>
            <person name="Hundley H."/>
            <person name="Pangilinan J."/>
            <person name="Johnson J."/>
            <person name="Barry K."/>
            <person name="LaButti K."/>
            <person name="Ng V."/>
            <person name="Ahrendt S."/>
            <person name="Min B."/>
            <person name="Choi I.G."/>
            <person name="Park H."/>
            <person name="Plett J.M."/>
            <person name="Magnuson J."/>
            <person name="Spatafora J.W."/>
            <person name="Nagy L.G."/>
            <person name="Henrissat B."/>
            <person name="Grigoriev I.V."/>
            <person name="Yang Z.L."/>
            <person name="Xu J."/>
            <person name="Martin F.M."/>
        </authorList>
    </citation>
    <scope>NUCLEOTIDE SEQUENCE</scope>
    <source>
        <strain evidence="9">KKN 215</strain>
    </source>
</reference>
<keyword evidence="3" id="KW-0813">Transport</keyword>
<evidence type="ECO:0000256" key="2">
    <source>
        <dbReference type="ARBA" id="ARBA00007965"/>
    </source>
</evidence>
<dbReference type="PIRSF" id="PIRSF016379">
    <property type="entry name" value="ENT"/>
    <property type="match status" value="1"/>
</dbReference>
<gene>
    <name evidence="9" type="ORF">BXZ70DRAFT_431810</name>
</gene>
<dbReference type="AlphaFoldDB" id="A0A8K0XTY5"/>
<comment type="similarity">
    <text evidence="2">Belongs to the SLC29A/ENT transporter (TC 2.A.57) family.</text>
</comment>
<feature type="transmembrane region" description="Helical" evidence="8">
    <location>
        <begin position="58"/>
        <end position="82"/>
    </location>
</feature>
<feature type="transmembrane region" description="Helical" evidence="8">
    <location>
        <begin position="189"/>
        <end position="211"/>
    </location>
</feature>
<feature type="transmembrane region" description="Helical" evidence="8">
    <location>
        <begin position="316"/>
        <end position="340"/>
    </location>
</feature>
<dbReference type="OrthoDB" id="10261753at2759"/>
<protein>
    <submittedName>
        <fullName evidence="9">Nucleoside transporter-domain-containing protein</fullName>
    </submittedName>
</protein>